<organism evidence="1 2">
    <name type="scientific">Clostridium homopropionicum DSM 5847</name>
    <dbReference type="NCBI Taxonomy" id="1121318"/>
    <lineage>
        <taxon>Bacteria</taxon>
        <taxon>Bacillati</taxon>
        <taxon>Bacillota</taxon>
        <taxon>Clostridia</taxon>
        <taxon>Eubacteriales</taxon>
        <taxon>Clostridiaceae</taxon>
        <taxon>Clostridium</taxon>
    </lineage>
</organism>
<dbReference type="EMBL" id="LHUR01000022">
    <property type="protein sequence ID" value="KOA19695.1"/>
    <property type="molecule type" value="Genomic_DNA"/>
</dbReference>
<dbReference type="AlphaFoldDB" id="A0A0L6Z9Q9"/>
<evidence type="ECO:0000313" key="1">
    <source>
        <dbReference type="EMBL" id="KOA19695.1"/>
    </source>
</evidence>
<dbReference type="Proteomes" id="UP000037043">
    <property type="component" value="Unassembled WGS sequence"/>
</dbReference>
<dbReference type="STRING" id="36844.SAMN04488501_102210"/>
<comment type="caution">
    <text evidence="1">The sequence shown here is derived from an EMBL/GenBank/DDBJ whole genome shotgun (WGS) entry which is preliminary data.</text>
</comment>
<dbReference type="RefSeq" id="WP_052221332.1">
    <property type="nucleotide sequence ID" value="NZ_LHUR01000022.1"/>
</dbReference>
<name>A0A0L6Z9Q9_9CLOT</name>
<accession>A0A0L6Z9Q9</accession>
<evidence type="ECO:0000313" key="2">
    <source>
        <dbReference type="Proteomes" id="UP000037043"/>
    </source>
</evidence>
<reference evidence="2" key="1">
    <citation type="submission" date="2015-08" db="EMBL/GenBank/DDBJ databases">
        <title>Genome sequence of the strict anaerobe Clostridium homopropionicum LuHBu1 (DSM 5847T).</title>
        <authorList>
            <person name="Poehlein A."/>
            <person name="Beck M."/>
            <person name="Schiel-Bengelsdorf B."/>
            <person name="Bengelsdorf F.R."/>
            <person name="Daniel R."/>
            <person name="Duerre P."/>
        </authorList>
    </citation>
    <scope>NUCLEOTIDE SEQUENCE [LARGE SCALE GENOMIC DNA]</scope>
    <source>
        <strain evidence="2">DSM 5847</strain>
    </source>
</reference>
<proteinExistence type="predicted"/>
<sequence length="277" mass="32013">MLKNKAVIPLYINENLLNNLFTVVIQEFVQIKTISTKSQQAIRISTPLANVIKGCYLQGTFNLELLDEFSKQRTEEKISKIIVVFLETKQILEAENILKQITSSEDIKNIKENDYIEISCRLNKNPQLKQIEDIIKYMEMRSTLEIKEGSKDTPILNLLKSQVTDCKEAGCLRLITDHLFNTNVKAIVPIHLKYVQDNIEDLYNNITIMGKVVNINKATEYNKDFAIKTCLDLLHEEDFKEIKESIFNNSSIKYEFENHFLESDGSIIEILPIAMYI</sequence>
<dbReference type="PATRIC" id="fig|1121318.3.peg.1800"/>
<keyword evidence="2" id="KW-1185">Reference proteome</keyword>
<gene>
    <name evidence="1" type="ORF">CLHOM_17840</name>
</gene>
<protein>
    <submittedName>
        <fullName evidence="1">Uncharacterized protein</fullName>
    </submittedName>
</protein>